<protein>
    <recommendedName>
        <fullName evidence="7">MPN domain-containing protein</fullName>
    </recommendedName>
</protein>
<keyword evidence="3" id="KW-0378">Hydrolase</keyword>
<dbReference type="InterPro" id="IPR001405">
    <property type="entry name" value="UPF0758"/>
</dbReference>
<feature type="domain" description="MPN" evidence="7">
    <location>
        <begin position="132"/>
        <end position="254"/>
    </location>
</feature>
<dbReference type="EMBL" id="MLCO01000350">
    <property type="protein sequence ID" value="ONG45447.1"/>
    <property type="molecule type" value="Genomic_DNA"/>
</dbReference>
<gene>
    <name evidence="8" type="ORF">BKE38_26470</name>
</gene>
<sequence>MRKTPGMAEAGMSASPALLPDLLSPVAAPPRPMAAEGHRARMRQRLLGAGPDALLDHELIEMLLFLALPRRDTKAMAHALLARFGSFARVLSAPVPALLAVEGLGEAGVAALKTVQGAALRLMRAELLDRPLLGSWEALTGYLRAAMGREGVEQVRVLFLDVRNRLIADEALGRGTVNHTPVYPREVVKRALELGAAALILVHNHPSGDVTPSKADVAMTAELRRAAEALGLVLHDHLVVGAGVCLSFRSKGLL</sequence>
<keyword evidence="4" id="KW-0862">Zinc</keyword>
<dbReference type="PROSITE" id="PS50249">
    <property type="entry name" value="MPN"/>
    <property type="match status" value="1"/>
</dbReference>
<dbReference type="Pfam" id="PF04002">
    <property type="entry name" value="RadC"/>
    <property type="match status" value="1"/>
</dbReference>
<evidence type="ECO:0000313" key="8">
    <source>
        <dbReference type="EMBL" id="ONG45447.1"/>
    </source>
</evidence>
<dbReference type="InterPro" id="IPR046778">
    <property type="entry name" value="UPF0758_N"/>
</dbReference>
<dbReference type="Gene3D" id="3.40.140.10">
    <property type="entry name" value="Cytidine Deaminase, domain 2"/>
    <property type="match status" value="1"/>
</dbReference>
<comment type="caution">
    <text evidence="8">The sequence shown here is derived from an EMBL/GenBank/DDBJ whole genome shotgun (WGS) entry which is preliminary data.</text>
</comment>
<dbReference type="NCBIfam" id="NF000642">
    <property type="entry name" value="PRK00024.1"/>
    <property type="match status" value="1"/>
</dbReference>
<keyword evidence="1" id="KW-0645">Protease</keyword>
<proteinExistence type="inferred from homology"/>
<dbReference type="RefSeq" id="WP_076960262.1">
    <property type="nucleotide sequence ID" value="NZ_MLCO01000350.1"/>
</dbReference>
<dbReference type="AlphaFoldDB" id="A0A1V2GV54"/>
<dbReference type="InterPro" id="IPR025657">
    <property type="entry name" value="RadC_JAB"/>
</dbReference>
<dbReference type="PANTHER" id="PTHR30471">
    <property type="entry name" value="DNA REPAIR PROTEIN RADC"/>
    <property type="match status" value="1"/>
</dbReference>
<dbReference type="SUPFAM" id="SSF102712">
    <property type="entry name" value="JAB1/MPN domain"/>
    <property type="match status" value="1"/>
</dbReference>
<evidence type="ECO:0000256" key="6">
    <source>
        <dbReference type="RuleBase" id="RU003797"/>
    </source>
</evidence>
<keyword evidence="5" id="KW-0482">Metalloprotease</keyword>
<evidence type="ECO:0000256" key="4">
    <source>
        <dbReference type="ARBA" id="ARBA00022833"/>
    </source>
</evidence>
<dbReference type="NCBIfam" id="TIGR00608">
    <property type="entry name" value="radc"/>
    <property type="match status" value="1"/>
</dbReference>
<comment type="similarity">
    <text evidence="6">Belongs to the UPF0758 family.</text>
</comment>
<dbReference type="Pfam" id="PF20582">
    <property type="entry name" value="UPF0758_N"/>
    <property type="match status" value="1"/>
</dbReference>
<dbReference type="InterPro" id="IPR010994">
    <property type="entry name" value="RuvA_2-like"/>
</dbReference>
<dbReference type="GO" id="GO:0008237">
    <property type="term" value="F:metallopeptidase activity"/>
    <property type="evidence" value="ECO:0007669"/>
    <property type="project" value="UniProtKB-KW"/>
</dbReference>
<evidence type="ECO:0000256" key="5">
    <source>
        <dbReference type="ARBA" id="ARBA00023049"/>
    </source>
</evidence>
<evidence type="ECO:0000259" key="7">
    <source>
        <dbReference type="PROSITE" id="PS50249"/>
    </source>
</evidence>
<dbReference type="InterPro" id="IPR020891">
    <property type="entry name" value="UPF0758_CS"/>
</dbReference>
<dbReference type="PROSITE" id="PS01302">
    <property type="entry name" value="UPF0758"/>
    <property type="match status" value="1"/>
</dbReference>
<name>A0A1V2GV54_9PROT</name>
<evidence type="ECO:0000256" key="2">
    <source>
        <dbReference type="ARBA" id="ARBA00022723"/>
    </source>
</evidence>
<keyword evidence="9" id="KW-1185">Reference proteome</keyword>
<evidence type="ECO:0000256" key="1">
    <source>
        <dbReference type="ARBA" id="ARBA00022670"/>
    </source>
</evidence>
<accession>A0A1V2GV54</accession>
<dbReference type="Proteomes" id="UP000188879">
    <property type="component" value="Unassembled WGS sequence"/>
</dbReference>
<reference evidence="8 9" key="1">
    <citation type="submission" date="2016-10" db="EMBL/GenBank/DDBJ databases">
        <title>Draft Genome sequence of Roseomonas sp. strain M3.</title>
        <authorList>
            <person name="Subhash Y."/>
            <person name="Lee S."/>
        </authorList>
    </citation>
    <scope>NUCLEOTIDE SEQUENCE [LARGE SCALE GENOMIC DNA]</scope>
    <source>
        <strain evidence="8 9">M3</strain>
    </source>
</reference>
<dbReference type="SUPFAM" id="SSF47781">
    <property type="entry name" value="RuvA domain 2-like"/>
    <property type="match status" value="1"/>
</dbReference>
<dbReference type="GO" id="GO:0006508">
    <property type="term" value="P:proteolysis"/>
    <property type="evidence" value="ECO:0007669"/>
    <property type="project" value="UniProtKB-KW"/>
</dbReference>
<dbReference type="GO" id="GO:0046872">
    <property type="term" value="F:metal ion binding"/>
    <property type="evidence" value="ECO:0007669"/>
    <property type="project" value="UniProtKB-KW"/>
</dbReference>
<dbReference type="PANTHER" id="PTHR30471:SF3">
    <property type="entry name" value="UPF0758 PROTEIN YEES-RELATED"/>
    <property type="match status" value="1"/>
</dbReference>
<organism evidence="8 9">
    <name type="scientific">Teichococcus deserti</name>
    <dbReference type="NCBI Taxonomy" id="1817963"/>
    <lineage>
        <taxon>Bacteria</taxon>
        <taxon>Pseudomonadati</taxon>
        <taxon>Pseudomonadota</taxon>
        <taxon>Alphaproteobacteria</taxon>
        <taxon>Acetobacterales</taxon>
        <taxon>Roseomonadaceae</taxon>
        <taxon>Roseomonas</taxon>
    </lineage>
</organism>
<dbReference type="OrthoDB" id="9804482at2"/>
<keyword evidence="2" id="KW-0479">Metal-binding</keyword>
<dbReference type="InterPro" id="IPR037518">
    <property type="entry name" value="MPN"/>
</dbReference>
<evidence type="ECO:0000313" key="9">
    <source>
        <dbReference type="Proteomes" id="UP000188879"/>
    </source>
</evidence>
<evidence type="ECO:0000256" key="3">
    <source>
        <dbReference type="ARBA" id="ARBA00022801"/>
    </source>
</evidence>
<dbReference type="CDD" id="cd08071">
    <property type="entry name" value="MPN_DUF2466"/>
    <property type="match status" value="1"/>
</dbReference>